<organism evidence="5 6">
    <name type="scientific">Fragilariopsis cylindrus CCMP1102</name>
    <dbReference type="NCBI Taxonomy" id="635003"/>
    <lineage>
        <taxon>Eukaryota</taxon>
        <taxon>Sar</taxon>
        <taxon>Stramenopiles</taxon>
        <taxon>Ochrophyta</taxon>
        <taxon>Bacillariophyta</taxon>
        <taxon>Bacillariophyceae</taxon>
        <taxon>Bacillariophycidae</taxon>
        <taxon>Bacillariales</taxon>
        <taxon>Bacillariaceae</taxon>
        <taxon>Fragilariopsis</taxon>
    </lineage>
</organism>
<evidence type="ECO:0000256" key="3">
    <source>
        <dbReference type="RuleBase" id="RU003651"/>
    </source>
</evidence>
<evidence type="ECO:0000256" key="1">
    <source>
        <dbReference type="ARBA" id="ARBA00022741"/>
    </source>
</evidence>
<reference evidence="5 6" key="1">
    <citation type="submission" date="2016-09" db="EMBL/GenBank/DDBJ databases">
        <title>Extensive genetic diversity and differential bi-allelic expression allows diatom success in the polar Southern Ocean.</title>
        <authorList>
            <consortium name="DOE Joint Genome Institute"/>
            <person name="Mock T."/>
            <person name="Otillar R.P."/>
            <person name="Strauss J."/>
            <person name="Dupont C."/>
            <person name="Frickenhaus S."/>
            <person name="Maumus F."/>
            <person name="Mcmullan M."/>
            <person name="Sanges R."/>
            <person name="Schmutz J."/>
            <person name="Toseland A."/>
            <person name="Valas R."/>
            <person name="Veluchamy A."/>
            <person name="Ward B.J."/>
            <person name="Allen A."/>
            <person name="Barry K."/>
            <person name="Falciatore A."/>
            <person name="Ferrante M."/>
            <person name="Fortunato A.E."/>
            <person name="Gloeckner G."/>
            <person name="Gruber A."/>
            <person name="Hipkin R."/>
            <person name="Janech M."/>
            <person name="Kroth P."/>
            <person name="Leese F."/>
            <person name="Lindquist E."/>
            <person name="Lyon B.R."/>
            <person name="Martin J."/>
            <person name="Mayer C."/>
            <person name="Parker M."/>
            <person name="Quesneville H."/>
            <person name="Raymond J."/>
            <person name="Uhlig C."/>
            <person name="Valentin K.U."/>
            <person name="Worden A.Z."/>
            <person name="Armbrust E.V."/>
            <person name="Bowler C."/>
            <person name="Green B."/>
            <person name="Moulton V."/>
            <person name="Van Oosterhout C."/>
            <person name="Grigoriev I."/>
        </authorList>
    </citation>
    <scope>NUCLEOTIDE SEQUENCE [LARGE SCALE GENOMIC DNA]</scope>
    <source>
        <strain evidence="5 6">CCMP1102</strain>
    </source>
</reference>
<dbReference type="PANTHER" id="PTHR23077:SF27">
    <property type="entry name" value="ATPASE FAMILY GENE 2 PROTEIN HOMOLOG A"/>
    <property type="match status" value="1"/>
</dbReference>
<dbReference type="GO" id="GO:0016887">
    <property type="term" value="F:ATP hydrolysis activity"/>
    <property type="evidence" value="ECO:0007669"/>
    <property type="project" value="InterPro"/>
</dbReference>
<dbReference type="EMBL" id="KV784353">
    <property type="protein sequence ID" value="OEU22763.1"/>
    <property type="molecule type" value="Genomic_DNA"/>
</dbReference>
<dbReference type="AlphaFoldDB" id="A0A1E7FY66"/>
<gene>
    <name evidence="5" type="ORF">FRACYDRAFT_147301</name>
</gene>
<accession>A0A1E7FY66</accession>
<dbReference type="Pfam" id="PF00004">
    <property type="entry name" value="AAA"/>
    <property type="match status" value="2"/>
</dbReference>
<dbReference type="PANTHER" id="PTHR23077">
    <property type="entry name" value="AAA-FAMILY ATPASE"/>
    <property type="match status" value="1"/>
</dbReference>
<dbReference type="SUPFAM" id="SSF52540">
    <property type="entry name" value="P-loop containing nucleoside triphosphate hydrolases"/>
    <property type="match status" value="2"/>
</dbReference>
<evidence type="ECO:0000313" key="6">
    <source>
        <dbReference type="Proteomes" id="UP000095751"/>
    </source>
</evidence>
<dbReference type="Gene3D" id="1.10.8.60">
    <property type="match status" value="1"/>
</dbReference>
<evidence type="ECO:0000256" key="2">
    <source>
        <dbReference type="ARBA" id="ARBA00022840"/>
    </source>
</evidence>
<dbReference type="InterPro" id="IPR003960">
    <property type="entry name" value="ATPase_AAA_CS"/>
</dbReference>
<dbReference type="FunFam" id="3.40.50.300:FF:000661">
    <property type="entry name" value="calmodulin-interacting protein 111 isoform X1"/>
    <property type="match status" value="1"/>
</dbReference>
<dbReference type="InterPro" id="IPR027417">
    <property type="entry name" value="P-loop_NTPase"/>
</dbReference>
<dbReference type="SMART" id="SM00382">
    <property type="entry name" value="AAA"/>
    <property type="match status" value="2"/>
</dbReference>
<keyword evidence="1 3" id="KW-0547">Nucleotide-binding</keyword>
<dbReference type="GO" id="GO:0005524">
    <property type="term" value="F:ATP binding"/>
    <property type="evidence" value="ECO:0007669"/>
    <property type="project" value="UniProtKB-KW"/>
</dbReference>
<dbReference type="PROSITE" id="PS00674">
    <property type="entry name" value="AAA"/>
    <property type="match status" value="1"/>
</dbReference>
<dbReference type="InParanoid" id="A0A1E7FY66"/>
<dbReference type="GO" id="GO:0005737">
    <property type="term" value="C:cytoplasm"/>
    <property type="evidence" value="ECO:0007669"/>
    <property type="project" value="TreeGrafter"/>
</dbReference>
<feature type="domain" description="AAA+ ATPase" evidence="4">
    <location>
        <begin position="32"/>
        <end position="193"/>
    </location>
</feature>
<dbReference type="OrthoDB" id="27435at2759"/>
<proteinExistence type="inferred from homology"/>
<keyword evidence="6" id="KW-1185">Reference proteome</keyword>
<dbReference type="Gene3D" id="3.40.50.300">
    <property type="entry name" value="P-loop containing nucleotide triphosphate hydrolases"/>
    <property type="match status" value="2"/>
</dbReference>
<feature type="non-terminal residue" evidence="5">
    <location>
        <position position="1"/>
    </location>
</feature>
<dbReference type="Proteomes" id="UP000095751">
    <property type="component" value="Unassembled WGS sequence"/>
</dbReference>
<dbReference type="CDD" id="cd19511">
    <property type="entry name" value="RecA-like_CDC48_r2-like"/>
    <property type="match status" value="1"/>
</dbReference>
<sequence>GLDETIEQVQSALETPLLHPKLFHRSNSSLRPPKGILLHGPSGIGKSSLALQVGSNFESNGSYHVKRIHCTTLQSQTSFVGQAEHRLVEIFADAQKPRQGKKGCLLILDDIHLICPRREGMDLGMDRLASTLLALLDGMKSGTATNTRDSQSSVSNRFYPTVILGVTTNPGSLDPALRRPGRLDAEIEVPLPDEPSTRLEILRFQLELLGAETKFSELEWLSLARLAKGFTGADLKLAAKEALRNTLLLSGGERKMTLPIIEKAIRSTKPSAIKAVTVEVPRVPWSAIGGMEDVKGQLRDAIELPLNHSETFQRLGIRPPRGVLLYGPPGCSKTLMARALATEGHMNFLAVKGPELLSKWLGESERTLAALFRRARLASPSVIFFDEVDAIASKRGGNSSGGGERLLSQLLTELDGIQQSKDGSGREGRVVIVCATNRPDLLDSALMRPGRIDRMIYVGVPDENSREKILELGVRKSCAEDIDISRLSKNEISGGLSGAELVAACRDAALKALEDFEENENGSVDPIITTDHLLTTLTGMERQITQEMLDFYATFQ</sequence>
<feature type="non-terminal residue" evidence="5">
    <location>
        <position position="556"/>
    </location>
</feature>
<keyword evidence="2 3" id="KW-0067">ATP-binding</keyword>
<name>A0A1E7FY66_9STRA</name>
<dbReference type="InterPro" id="IPR050168">
    <property type="entry name" value="AAA_ATPase_domain"/>
</dbReference>
<feature type="domain" description="AAA+ ATPase" evidence="4">
    <location>
        <begin position="319"/>
        <end position="462"/>
    </location>
</feature>
<evidence type="ECO:0000259" key="4">
    <source>
        <dbReference type="SMART" id="SM00382"/>
    </source>
</evidence>
<dbReference type="InterPro" id="IPR003959">
    <property type="entry name" value="ATPase_AAA_core"/>
</dbReference>
<comment type="similarity">
    <text evidence="3">Belongs to the AAA ATPase family.</text>
</comment>
<dbReference type="InterPro" id="IPR003593">
    <property type="entry name" value="AAA+_ATPase"/>
</dbReference>
<dbReference type="KEGG" id="fcy:FRACYDRAFT_147301"/>
<evidence type="ECO:0000313" key="5">
    <source>
        <dbReference type="EMBL" id="OEU22763.1"/>
    </source>
</evidence>
<protein>
    <submittedName>
        <fullName evidence="5">AAA-domain-containing protein</fullName>
    </submittedName>
</protein>